<evidence type="ECO:0000313" key="2">
    <source>
        <dbReference type="EMBL" id="PNT28049.1"/>
    </source>
</evidence>
<keyword evidence="1" id="KW-0472">Membrane</keyword>
<dbReference type="HOGENOM" id="CLU_2692402_0_0_1"/>
<dbReference type="InParanoid" id="B9HF80"/>
<keyword evidence="1" id="KW-0812">Transmembrane</keyword>
<dbReference type="EMBL" id="CM009296">
    <property type="protein sequence ID" value="PNT28049.1"/>
    <property type="molecule type" value="Genomic_DNA"/>
</dbReference>
<sequence>MGHGAKRKRMYMQIIHFMYSVLSSFKFVVINIAKRVETKYFTGKENKQERLSLKLLLLNSSEKENGAKIKLNEQ</sequence>
<dbReference type="AlphaFoldDB" id="B9HF80"/>
<proteinExistence type="predicted"/>
<protein>
    <submittedName>
        <fullName evidence="2">Uncharacterized protein</fullName>
    </submittedName>
</protein>
<keyword evidence="3" id="KW-1185">Reference proteome</keyword>
<accession>B9HF80</accession>
<gene>
    <name evidence="2" type="ORF">POPTR_007G097200</name>
</gene>
<keyword evidence="1" id="KW-1133">Transmembrane helix</keyword>
<evidence type="ECO:0000256" key="1">
    <source>
        <dbReference type="SAM" id="Phobius"/>
    </source>
</evidence>
<reference evidence="2 3" key="1">
    <citation type="journal article" date="2006" name="Science">
        <title>The genome of black cottonwood, Populus trichocarpa (Torr. &amp; Gray).</title>
        <authorList>
            <person name="Tuskan G.A."/>
            <person name="Difazio S."/>
            <person name="Jansson S."/>
            <person name="Bohlmann J."/>
            <person name="Grigoriev I."/>
            <person name="Hellsten U."/>
            <person name="Putnam N."/>
            <person name="Ralph S."/>
            <person name="Rombauts S."/>
            <person name="Salamov A."/>
            <person name="Schein J."/>
            <person name="Sterck L."/>
            <person name="Aerts A."/>
            <person name="Bhalerao R.R."/>
            <person name="Bhalerao R.P."/>
            <person name="Blaudez D."/>
            <person name="Boerjan W."/>
            <person name="Brun A."/>
            <person name="Brunner A."/>
            <person name="Busov V."/>
            <person name="Campbell M."/>
            <person name="Carlson J."/>
            <person name="Chalot M."/>
            <person name="Chapman J."/>
            <person name="Chen G.L."/>
            <person name="Cooper D."/>
            <person name="Coutinho P.M."/>
            <person name="Couturier J."/>
            <person name="Covert S."/>
            <person name="Cronk Q."/>
            <person name="Cunningham R."/>
            <person name="Davis J."/>
            <person name="Degroeve S."/>
            <person name="Dejardin A."/>
            <person name="Depamphilis C."/>
            <person name="Detter J."/>
            <person name="Dirks B."/>
            <person name="Dubchak I."/>
            <person name="Duplessis S."/>
            <person name="Ehlting J."/>
            <person name="Ellis B."/>
            <person name="Gendler K."/>
            <person name="Goodstein D."/>
            <person name="Gribskov M."/>
            <person name="Grimwood J."/>
            <person name="Groover A."/>
            <person name="Gunter L."/>
            <person name="Hamberger B."/>
            <person name="Heinze B."/>
            <person name="Helariutta Y."/>
            <person name="Henrissat B."/>
            <person name="Holligan D."/>
            <person name="Holt R."/>
            <person name="Huang W."/>
            <person name="Islam-Faridi N."/>
            <person name="Jones S."/>
            <person name="Jones-Rhoades M."/>
            <person name="Jorgensen R."/>
            <person name="Joshi C."/>
            <person name="Kangasjarvi J."/>
            <person name="Karlsson J."/>
            <person name="Kelleher C."/>
            <person name="Kirkpatrick R."/>
            <person name="Kirst M."/>
            <person name="Kohler A."/>
            <person name="Kalluri U."/>
            <person name="Larimer F."/>
            <person name="Leebens-Mack J."/>
            <person name="Leple J.C."/>
            <person name="Locascio P."/>
            <person name="Lou Y."/>
            <person name="Lucas S."/>
            <person name="Martin F."/>
            <person name="Montanini B."/>
            <person name="Napoli C."/>
            <person name="Nelson D.R."/>
            <person name="Nelson C."/>
            <person name="Nieminen K."/>
            <person name="Nilsson O."/>
            <person name="Pereda V."/>
            <person name="Peter G."/>
            <person name="Philippe R."/>
            <person name="Pilate G."/>
            <person name="Poliakov A."/>
            <person name="Razumovskaya J."/>
            <person name="Richardson P."/>
            <person name="Rinaldi C."/>
            <person name="Ritland K."/>
            <person name="Rouze P."/>
            <person name="Ryaboy D."/>
            <person name="Schmutz J."/>
            <person name="Schrader J."/>
            <person name="Segerman B."/>
            <person name="Shin H."/>
            <person name="Siddiqui A."/>
            <person name="Sterky F."/>
            <person name="Terry A."/>
            <person name="Tsai C.J."/>
            <person name="Uberbacher E."/>
            <person name="Unneberg P."/>
            <person name="Vahala J."/>
            <person name="Wall K."/>
            <person name="Wessler S."/>
            <person name="Yang G."/>
            <person name="Yin T."/>
            <person name="Douglas C."/>
            <person name="Marra M."/>
            <person name="Sandberg G."/>
            <person name="Van de Peer Y."/>
            <person name="Rokhsar D."/>
        </authorList>
    </citation>
    <scope>NUCLEOTIDE SEQUENCE [LARGE SCALE GENOMIC DNA]</scope>
    <source>
        <strain evidence="3">cv. Nisqually</strain>
    </source>
</reference>
<feature type="transmembrane region" description="Helical" evidence="1">
    <location>
        <begin position="12"/>
        <end position="33"/>
    </location>
</feature>
<name>B9HF80_POPTR</name>
<organism evidence="2 3">
    <name type="scientific">Populus trichocarpa</name>
    <name type="common">Western balsam poplar</name>
    <name type="synonym">Populus balsamifera subsp. trichocarpa</name>
    <dbReference type="NCBI Taxonomy" id="3694"/>
    <lineage>
        <taxon>Eukaryota</taxon>
        <taxon>Viridiplantae</taxon>
        <taxon>Streptophyta</taxon>
        <taxon>Embryophyta</taxon>
        <taxon>Tracheophyta</taxon>
        <taxon>Spermatophyta</taxon>
        <taxon>Magnoliopsida</taxon>
        <taxon>eudicotyledons</taxon>
        <taxon>Gunneridae</taxon>
        <taxon>Pentapetalae</taxon>
        <taxon>rosids</taxon>
        <taxon>fabids</taxon>
        <taxon>Malpighiales</taxon>
        <taxon>Salicaceae</taxon>
        <taxon>Saliceae</taxon>
        <taxon>Populus</taxon>
    </lineage>
</organism>
<dbReference type="Proteomes" id="UP000006729">
    <property type="component" value="Chromosome 7"/>
</dbReference>
<evidence type="ECO:0000313" key="3">
    <source>
        <dbReference type="Proteomes" id="UP000006729"/>
    </source>
</evidence>